<evidence type="ECO:0000313" key="3">
    <source>
        <dbReference type="Ensembl" id="ENSPFOP00000029042.1"/>
    </source>
</evidence>
<reference evidence="4" key="1">
    <citation type="submission" date="2013-10" db="EMBL/GenBank/DDBJ databases">
        <authorList>
            <person name="Schartl M."/>
            <person name="Warren W."/>
        </authorList>
    </citation>
    <scope>NUCLEOTIDE SEQUENCE [LARGE SCALE GENOMIC DNA]</scope>
    <source>
        <strain evidence="4">female</strain>
    </source>
</reference>
<accession>A0A096MCA1</accession>
<dbReference type="PANTHER" id="PTHR39244:SF5">
    <property type="entry name" value="NATTERIN-3-LIKE"/>
    <property type="match status" value="1"/>
</dbReference>
<feature type="chain" id="PRO_5012294334" evidence="2">
    <location>
        <begin position="16"/>
        <end position="421"/>
    </location>
</feature>
<dbReference type="InterPro" id="IPR053237">
    <property type="entry name" value="Natterin_C"/>
</dbReference>
<dbReference type="EMBL" id="AYCK01015191">
    <property type="status" value="NOT_ANNOTATED_CDS"/>
    <property type="molecule type" value="Genomic_DNA"/>
</dbReference>
<proteinExistence type="predicted"/>
<sequence>MLPLLLLLVLSSASPQDQPPDDSGRRGNVSSLNLNPAHDVAKIEANVSVSMVRRVLASIALKHKRPVNVTLPEVGDTGKLRWEKWNGSLPNGSVSIYNSYADRIDYICKVGCNSGFYNPRMGPYCHYPDKNKENLSSSFQILVNEDNFEIVEKPCQLYFRSFSTLQISYVVFGRAFFHKEGSYGSVPKNSIRTCSSEEMYVGKNEYGLGKVDLKDQCFYLPWKGSQYWYRSYEVLTQVKAEEDLISDVSYFINKAIIIKGLPTTLQSSTTVNHGLSPVIQTVSLTKTTTDERRWDISSSVTFGVRTTISTGIPFILSGNIEISAETTHTFSGGHTWTEQISHSVTLQLTVPPNHSCTVKMVGYQYKMEIPFTARLKRTYEDGETRSVIISGTYHGVQVGEIRVEVEPCQPLSNSERSSKTT</sequence>
<dbReference type="eggNOG" id="ENOG502QRDC">
    <property type="taxonomic scope" value="Eukaryota"/>
</dbReference>
<dbReference type="CDD" id="cd20220">
    <property type="entry name" value="PFM_natterin-3-like"/>
    <property type="match status" value="1"/>
</dbReference>
<evidence type="ECO:0000256" key="1">
    <source>
        <dbReference type="SAM" id="MobiDB-lite"/>
    </source>
</evidence>
<keyword evidence="4" id="KW-1185">Reference proteome</keyword>
<organism evidence="3 4">
    <name type="scientific">Poecilia formosa</name>
    <name type="common">Amazon molly</name>
    <name type="synonym">Limia formosa</name>
    <dbReference type="NCBI Taxonomy" id="48698"/>
    <lineage>
        <taxon>Eukaryota</taxon>
        <taxon>Metazoa</taxon>
        <taxon>Chordata</taxon>
        <taxon>Craniata</taxon>
        <taxon>Vertebrata</taxon>
        <taxon>Euteleostomi</taxon>
        <taxon>Actinopterygii</taxon>
        <taxon>Neopterygii</taxon>
        <taxon>Teleostei</taxon>
        <taxon>Neoteleostei</taxon>
        <taxon>Acanthomorphata</taxon>
        <taxon>Ovalentaria</taxon>
        <taxon>Atherinomorphae</taxon>
        <taxon>Cyprinodontiformes</taxon>
        <taxon>Poeciliidae</taxon>
        <taxon>Poeciliinae</taxon>
        <taxon>Poecilia</taxon>
    </lineage>
</organism>
<feature type="signal peptide" evidence="2">
    <location>
        <begin position="1"/>
        <end position="15"/>
    </location>
</feature>
<dbReference type="Gene3D" id="2.170.15.10">
    <property type="entry name" value="Proaerolysin, chain A, domain 3"/>
    <property type="match status" value="1"/>
</dbReference>
<evidence type="ECO:0000256" key="2">
    <source>
        <dbReference type="SAM" id="SignalP"/>
    </source>
</evidence>
<dbReference type="SUPFAM" id="SSF56973">
    <property type="entry name" value="Aerolisin/ETX pore-forming domain"/>
    <property type="match status" value="1"/>
</dbReference>
<dbReference type="RefSeq" id="XP_016516738.1">
    <property type="nucleotide sequence ID" value="XM_016661252.1"/>
</dbReference>
<evidence type="ECO:0000313" key="4">
    <source>
        <dbReference type="Proteomes" id="UP000028760"/>
    </source>
</evidence>
<dbReference type="EMBL" id="AYCK01015192">
    <property type="status" value="NOT_ANNOTATED_CDS"/>
    <property type="molecule type" value="Genomic_DNA"/>
</dbReference>
<reference evidence="3" key="3">
    <citation type="submission" date="2025-09" db="UniProtKB">
        <authorList>
            <consortium name="Ensembl"/>
        </authorList>
    </citation>
    <scope>IDENTIFICATION</scope>
</reference>
<keyword evidence="2" id="KW-0732">Signal</keyword>
<dbReference type="PANTHER" id="PTHR39244">
    <property type="entry name" value="NATTERIN-4"/>
    <property type="match status" value="1"/>
</dbReference>
<dbReference type="GeneTree" id="ENSGT00400000024875"/>
<dbReference type="Proteomes" id="UP000028760">
    <property type="component" value="Unassembled WGS sequence"/>
</dbReference>
<feature type="region of interest" description="Disordered" evidence="1">
    <location>
        <begin position="13"/>
        <end position="33"/>
    </location>
</feature>
<reference evidence="3" key="2">
    <citation type="submission" date="2025-08" db="UniProtKB">
        <authorList>
            <consortium name="Ensembl"/>
        </authorList>
    </citation>
    <scope>IDENTIFICATION</scope>
</reference>
<dbReference type="Ensembl" id="ENSPFOT00000022786.1">
    <property type="protein sequence ID" value="ENSPFOP00000029042.1"/>
    <property type="gene ID" value="ENSPFOG00000023489.1"/>
</dbReference>
<dbReference type="KEGG" id="pfor:103152639"/>
<dbReference type="GeneID" id="103152639"/>
<dbReference type="AlphaFoldDB" id="A0A096MCA1"/>
<protein>
    <submittedName>
        <fullName evidence="3">Natterin-3-like</fullName>
    </submittedName>
</protein>
<name>A0A096MCA1_POEFO</name>